<dbReference type="RefSeq" id="WP_103564086.1">
    <property type="nucleotide sequence ID" value="NZ_MTBP01000002.1"/>
</dbReference>
<keyword evidence="1" id="KW-0808">Transferase</keyword>
<evidence type="ECO:0000313" key="1">
    <source>
        <dbReference type="EMBL" id="POM25032.1"/>
    </source>
</evidence>
<evidence type="ECO:0000313" key="2">
    <source>
        <dbReference type="Proteomes" id="UP000242367"/>
    </source>
</evidence>
<dbReference type="EC" id="2.1.1.144" evidence="1"/>
<dbReference type="Proteomes" id="UP000242367">
    <property type="component" value="Unassembled WGS sequence"/>
</dbReference>
<dbReference type="PIRSF" id="PIRSF017393">
    <property type="entry name" value="MTase_SAV2177"/>
    <property type="match status" value="1"/>
</dbReference>
<dbReference type="AlphaFoldDB" id="A0A2P4UIZ6"/>
<keyword evidence="2" id="KW-1185">Reference proteome</keyword>
<reference evidence="1 2" key="1">
    <citation type="journal article" date="2017" name="Chemistry">
        <title>Isolation, Biosynthesis and Chemical Modifications of Rubterolones A-F: Rare Tropolone Alkaloids from Actinomadura sp. 5-2.</title>
        <authorList>
            <person name="Guo H."/>
            <person name="Benndorf R."/>
            <person name="Leichnitz D."/>
            <person name="Klassen J.L."/>
            <person name="Vollmers J."/>
            <person name="Gorls H."/>
            <person name="Steinacker M."/>
            <person name="Weigel C."/>
            <person name="Dahse H.M."/>
            <person name="Kaster A.K."/>
            <person name="de Beer Z.W."/>
            <person name="Poulsen M."/>
            <person name="Beemelmanns C."/>
        </authorList>
    </citation>
    <scope>NUCLEOTIDE SEQUENCE [LARGE SCALE GENOMIC DNA]</scope>
    <source>
        <strain evidence="1 2">5-2</strain>
    </source>
</reference>
<proteinExistence type="predicted"/>
<dbReference type="GO" id="GO:0030798">
    <property type="term" value="F:trans-aconitate 2-methyltransferase activity"/>
    <property type="evidence" value="ECO:0007669"/>
    <property type="project" value="UniProtKB-EC"/>
</dbReference>
<dbReference type="Pfam" id="PF04672">
    <property type="entry name" value="Methyltransf_19"/>
    <property type="match status" value="1"/>
</dbReference>
<dbReference type="Gene3D" id="3.40.50.150">
    <property type="entry name" value="Vaccinia Virus protein VP39"/>
    <property type="match status" value="1"/>
</dbReference>
<sequence>MAIEERRPDWAIDPDTPNVARMYDYYLGGKDNFAADRAAAERVLQAIPYASDFARSNRRFLSRAVTHLAEQGIRQFIDIGSGLPSQENTHEVAQRTAPDARVVYIDHDPVVLSHARALLTNSPHTTVIQADLRDPESILAHPELATRIDFDQPVAILLLAILHFLPDEADPYTTVRTLKARLTPGSYLAISHVHAGEVPQEIEQEARHAYEKTYAGDIIPRTPEEIATFFENTTLHPPGLVPVEYWTPTTPPFTPTLQRAGLLGALARIL</sequence>
<dbReference type="InterPro" id="IPR006764">
    <property type="entry name" value="SAM_dep_MeTrfase_SAV2177_type"/>
</dbReference>
<gene>
    <name evidence="1" type="primary">tam_2</name>
    <name evidence="1" type="ORF">BTM25_36730</name>
</gene>
<dbReference type="GO" id="GO:0032259">
    <property type="term" value="P:methylation"/>
    <property type="evidence" value="ECO:0007669"/>
    <property type="project" value="UniProtKB-KW"/>
</dbReference>
<organism evidence="1 2">
    <name type="scientific">Actinomadura rubteroloni</name>
    <dbReference type="NCBI Taxonomy" id="1926885"/>
    <lineage>
        <taxon>Bacteria</taxon>
        <taxon>Bacillati</taxon>
        <taxon>Actinomycetota</taxon>
        <taxon>Actinomycetes</taxon>
        <taxon>Streptosporangiales</taxon>
        <taxon>Thermomonosporaceae</taxon>
        <taxon>Actinomadura</taxon>
    </lineage>
</organism>
<protein>
    <submittedName>
        <fullName evidence="1">Trans-aconitate 2-methyltransferase</fullName>
        <ecNumber evidence="1">2.1.1.144</ecNumber>
    </submittedName>
</protein>
<dbReference type="CDD" id="cd02440">
    <property type="entry name" value="AdoMet_MTases"/>
    <property type="match status" value="1"/>
</dbReference>
<keyword evidence="1" id="KW-0489">Methyltransferase</keyword>
<name>A0A2P4UIZ6_9ACTN</name>
<accession>A0A2P4UIZ6</accession>
<comment type="caution">
    <text evidence="1">The sequence shown here is derived from an EMBL/GenBank/DDBJ whole genome shotgun (WGS) entry which is preliminary data.</text>
</comment>
<dbReference type="InterPro" id="IPR029063">
    <property type="entry name" value="SAM-dependent_MTases_sf"/>
</dbReference>
<dbReference type="SUPFAM" id="SSF53335">
    <property type="entry name" value="S-adenosyl-L-methionine-dependent methyltransferases"/>
    <property type="match status" value="1"/>
</dbReference>
<dbReference type="EMBL" id="MTBP01000002">
    <property type="protein sequence ID" value="POM25032.1"/>
    <property type="molecule type" value="Genomic_DNA"/>
</dbReference>